<feature type="transmembrane region" description="Helical" evidence="1">
    <location>
        <begin position="179"/>
        <end position="202"/>
    </location>
</feature>
<dbReference type="PIRSF" id="PIRSF031503">
    <property type="entry name" value="UCP031503_mp"/>
    <property type="match status" value="1"/>
</dbReference>
<evidence type="ECO:0000313" key="3">
    <source>
        <dbReference type="Proteomes" id="UP001237207"/>
    </source>
</evidence>
<dbReference type="PANTHER" id="PTHR41771:SF1">
    <property type="entry name" value="MEMBRANE PROTEIN"/>
    <property type="match status" value="1"/>
</dbReference>
<accession>A0AAJ1WHJ9</accession>
<evidence type="ECO:0000313" key="2">
    <source>
        <dbReference type="EMBL" id="MDQ0216272.1"/>
    </source>
</evidence>
<sequence length="263" mass="28741">MNVLVCLAGILFLLMIVIGGKKGVRSFIALFLNFGVLFFTVVFMTNPNANPIIITLVASVVISYINLFYINEVNVKTKMAFLSTMMTIVVLFLFIINVSKKAMIQGFGEEEIEELSVFSLYLGVDFVKIGAAVIIMSTIGALTDAAIAISSPMSEVLKHNPMISRKELFQSGINIGRDILGTSANTLFFAFFGGYMALLLWFKDLSYPAGEIANSKIFSAEIITILIAGTGVALIIPITSWITAYFLVSKGRKRKKGDNPPVH</sequence>
<dbReference type="Proteomes" id="UP001237207">
    <property type="component" value="Unassembled WGS sequence"/>
</dbReference>
<keyword evidence="1" id="KW-0812">Transmembrane</keyword>
<dbReference type="InterPro" id="IPR014564">
    <property type="entry name" value="UCP031503_TM"/>
</dbReference>
<feature type="transmembrane region" description="Helical" evidence="1">
    <location>
        <begin position="77"/>
        <end position="96"/>
    </location>
</feature>
<proteinExistence type="predicted"/>
<dbReference type="PANTHER" id="PTHR41771">
    <property type="entry name" value="MEMBRANE PROTEIN-RELATED"/>
    <property type="match status" value="1"/>
</dbReference>
<dbReference type="Pfam" id="PF07907">
    <property type="entry name" value="YibE_F"/>
    <property type="match status" value="1"/>
</dbReference>
<comment type="caution">
    <text evidence="2">The sequence shown here is derived from an EMBL/GenBank/DDBJ whole genome shotgun (WGS) entry which is preliminary data.</text>
</comment>
<reference evidence="2" key="1">
    <citation type="submission" date="2023-07" db="EMBL/GenBank/DDBJ databases">
        <title>Genomic Encyclopedia of Type Strains, Phase IV (KMG-IV): sequencing the most valuable type-strain genomes for metagenomic binning, comparative biology and taxonomic classification.</title>
        <authorList>
            <person name="Goeker M."/>
        </authorList>
    </citation>
    <scope>NUCLEOTIDE SEQUENCE</scope>
    <source>
        <strain evidence="2">DSM 23947</strain>
    </source>
</reference>
<feature type="transmembrane region" description="Helical" evidence="1">
    <location>
        <begin position="222"/>
        <end position="248"/>
    </location>
</feature>
<protein>
    <submittedName>
        <fullName evidence="2">Membrane protein</fullName>
    </submittedName>
</protein>
<name>A0AAJ1WHJ9_9BACI</name>
<keyword evidence="3" id="KW-1185">Reference proteome</keyword>
<dbReference type="RefSeq" id="WP_307258277.1">
    <property type="nucleotide sequence ID" value="NZ_JAUSUC010000042.1"/>
</dbReference>
<keyword evidence="1" id="KW-1133">Transmembrane helix</keyword>
<keyword evidence="1" id="KW-0472">Membrane</keyword>
<feature type="transmembrane region" description="Helical" evidence="1">
    <location>
        <begin position="52"/>
        <end position="71"/>
    </location>
</feature>
<dbReference type="EMBL" id="JAUSUC010000042">
    <property type="protein sequence ID" value="MDQ0216272.1"/>
    <property type="molecule type" value="Genomic_DNA"/>
</dbReference>
<organism evidence="2 3">
    <name type="scientific">Oikeobacillus pervagus</name>
    <dbReference type="NCBI Taxonomy" id="1325931"/>
    <lineage>
        <taxon>Bacteria</taxon>
        <taxon>Bacillati</taxon>
        <taxon>Bacillota</taxon>
        <taxon>Bacilli</taxon>
        <taxon>Bacillales</taxon>
        <taxon>Bacillaceae</taxon>
        <taxon>Oikeobacillus</taxon>
    </lineage>
</organism>
<evidence type="ECO:0000256" key="1">
    <source>
        <dbReference type="SAM" id="Phobius"/>
    </source>
</evidence>
<gene>
    <name evidence="2" type="ORF">J2S13_002713</name>
</gene>
<dbReference type="InterPro" id="IPR012507">
    <property type="entry name" value="YibE_F"/>
</dbReference>
<feature type="transmembrane region" description="Helical" evidence="1">
    <location>
        <begin position="29"/>
        <end position="45"/>
    </location>
</feature>
<dbReference type="AlphaFoldDB" id="A0AAJ1WHJ9"/>